<proteinExistence type="predicted"/>
<dbReference type="SMART" id="SM00306">
    <property type="entry name" value="HintN"/>
    <property type="match status" value="1"/>
</dbReference>
<dbReference type="EMBL" id="PQZD01000003">
    <property type="protein sequence ID" value="RTI48649.1"/>
    <property type="molecule type" value="Genomic_DNA"/>
</dbReference>
<dbReference type="Proteomes" id="UP000287197">
    <property type="component" value="Unassembled WGS sequence"/>
</dbReference>
<sequence length="654" mass="74518">MSDLDVKELIDSYGESAIYNSLYKHFGYKEPIPTIDEFIESPRYLGNLTDNGARVYPFWRKMLNKIYPTPYSTKYHSVLLRGAIGTGKSNTAKIMASYNLCRMLCMDDPRGQFNLGSTTYLELFGYAATLELVNGVFLREFVDILRDSPFFKDKFNNVAKSSMFKDKIDLSVGTTVTHNVGKAIFCSVFEEIQREVRHDQLRENYYSILQRIKSRFEVNGQLREFCQIIMVGSAGANESFAEALTEQARKDNDTGVLILDPPQWEVLAKDPVTGRGKTEYVKPKFKVFIGDDTRDPFIIDDTYPPEFIATLDPERVLLAPGEVKDSFEKDIYQAIMDIAGVTTRSQFRFFQSMAKVNPVMQSLGWFDSDCIKVSFYNKNDKIADKMNKERFLNRKNPAVSRYIHIDIGYASDRTGITCLHISGSDNVKRSNLINNTYQTIKEPIITCDFILGIERMPNEEVPIFKIKEFLFDLASMGVPIGGVSADGFQSKQLMQELQASGFNTAYVSVDRTMEAYQCLKLTFYEERIHGCKNDIALKEISELQTINASKVDHPPEGCLVGYTPIMTDSGSIPISELRPEHKVYAYNTKNRTFEIADYTNLRVTRMEQEIYRIETEDGIIECTGNHPILTTKGYIRADQLTLEDEIVCKCSDEN</sequence>
<dbReference type="CDD" id="cd00081">
    <property type="entry name" value="Hint"/>
    <property type="match status" value="1"/>
</dbReference>
<organism evidence="3 4">
    <name type="scientific">Campylobacter jejuni</name>
    <dbReference type="NCBI Taxonomy" id="197"/>
    <lineage>
        <taxon>Bacteria</taxon>
        <taxon>Pseudomonadati</taxon>
        <taxon>Campylobacterota</taxon>
        <taxon>Epsilonproteobacteria</taxon>
        <taxon>Campylobacterales</taxon>
        <taxon>Campylobacteraceae</taxon>
        <taxon>Campylobacter</taxon>
    </lineage>
</organism>
<feature type="domain" description="Hint" evidence="1">
    <location>
        <begin position="556"/>
        <end position="650"/>
    </location>
</feature>
<dbReference type="Gene3D" id="2.170.16.10">
    <property type="entry name" value="Hedgehog/Intein (Hint) domain"/>
    <property type="match status" value="1"/>
</dbReference>
<dbReference type="GO" id="GO:0016539">
    <property type="term" value="P:intein-mediated protein splicing"/>
    <property type="evidence" value="ECO:0007669"/>
    <property type="project" value="InterPro"/>
</dbReference>
<protein>
    <recommendedName>
        <fullName evidence="1">Hint domain-containing protein</fullName>
    </recommendedName>
</protein>
<gene>
    <name evidence="3" type="ORF">C3H57_09510</name>
    <name evidence="2" type="ORF">C3I27_04295</name>
</gene>
<dbReference type="InterPro" id="IPR006141">
    <property type="entry name" value="Intein_N"/>
</dbReference>
<evidence type="ECO:0000259" key="1">
    <source>
        <dbReference type="SMART" id="SM00306"/>
    </source>
</evidence>
<reference evidence="3 4" key="2">
    <citation type="journal article" date="2019" name="Appl. Environ. Microbiol.">
        <title>Population genetics and characterization of Campylobacter jejuni isolates in western jackdaws and game birds in Finland.</title>
        <authorList>
            <person name="Kovanen S."/>
            <person name="Rossi M."/>
            <person name="Pohja-Mykra M."/>
            <person name="Nieminen T."/>
            <person name="Raunio-Saarnisto M."/>
            <person name="Sauvala M."/>
            <person name="Fredriksson-Ahomaa M."/>
            <person name="Hanninen M.L."/>
            <person name="Kivisto R."/>
        </authorList>
    </citation>
    <scope>NUCLEOTIDE SEQUENCE [LARGE SCALE GENOMIC DNA]</scope>
    <source>
        <strain evidence="3 4">CB313</strain>
        <strain evidence="2">SO-26</strain>
    </source>
</reference>
<dbReference type="AlphaFoldDB" id="A0A430VC57"/>
<dbReference type="InterPro" id="IPR036844">
    <property type="entry name" value="Hint_dom_sf"/>
</dbReference>
<name>A0A430VC57_CAMJU</name>
<dbReference type="NCBIfam" id="TIGR01445">
    <property type="entry name" value="intein_Nterm"/>
    <property type="match status" value="1"/>
</dbReference>
<evidence type="ECO:0000313" key="3">
    <source>
        <dbReference type="EMBL" id="RTJ78034.1"/>
    </source>
</evidence>
<accession>A0A430VC57</accession>
<comment type="caution">
    <text evidence="3">The sequence shown here is derived from an EMBL/GenBank/DDBJ whole genome shotgun (WGS) entry which is preliminary data.</text>
</comment>
<evidence type="ECO:0000313" key="4">
    <source>
        <dbReference type="Proteomes" id="UP000288507"/>
    </source>
</evidence>
<dbReference type="SUPFAM" id="SSF51294">
    <property type="entry name" value="Hedgehog/intein (Hint) domain"/>
    <property type="match status" value="1"/>
</dbReference>
<dbReference type="PROSITE" id="PS50817">
    <property type="entry name" value="INTEIN_N_TER"/>
    <property type="match status" value="1"/>
</dbReference>
<dbReference type="Proteomes" id="UP000288507">
    <property type="component" value="Unassembled WGS sequence"/>
</dbReference>
<evidence type="ECO:0000313" key="2">
    <source>
        <dbReference type="EMBL" id="RTI48649.1"/>
    </source>
</evidence>
<reference evidence="2" key="1">
    <citation type="submission" date="2018-01" db="EMBL/GenBank/DDBJ databases">
        <authorList>
            <person name="Kovanen S."/>
            <person name="Nieminen T."/>
            <person name="Pohja-Mykra M."/>
            <person name="Raunio-Saarnisto M."/>
            <person name="Sauvala M."/>
            <person name="Fredriksson-Ahomaa M."/>
            <person name="Hanninen M.-L."/>
            <person name="Kivisto R."/>
        </authorList>
    </citation>
    <scope>NUCLEOTIDE SEQUENCE</scope>
    <source>
        <strain evidence="2">SO-26</strain>
    </source>
</reference>
<dbReference type="InterPro" id="IPR003587">
    <property type="entry name" value="Hint_dom_N"/>
</dbReference>
<dbReference type="RefSeq" id="WP_126232528.1">
    <property type="nucleotide sequence ID" value="NZ_PQZD01000003.1"/>
</dbReference>
<dbReference type="EMBL" id="PRBV01000021">
    <property type="protein sequence ID" value="RTJ78034.1"/>
    <property type="molecule type" value="Genomic_DNA"/>
</dbReference>